<reference evidence="2" key="1">
    <citation type="submission" date="2015-08" db="UniProtKB">
        <authorList>
            <consortium name="WormBaseParasite"/>
        </authorList>
    </citation>
    <scope>IDENTIFICATION</scope>
</reference>
<name>A0A0K0ETB4_STRER</name>
<dbReference type="WBParaSite" id="TCONS_00000346.p1">
    <property type="protein sequence ID" value="TCONS_00000346.p1"/>
    <property type="gene ID" value="XLOC_000356"/>
</dbReference>
<evidence type="ECO:0000313" key="2">
    <source>
        <dbReference type="WBParaSite" id="SSTP_0001269200.1"/>
    </source>
</evidence>
<dbReference type="WBParaSite" id="SSTP_0001269200.1">
    <property type="protein sequence ID" value="SSTP_0001269200.1"/>
    <property type="gene ID" value="SSTP_0001269200"/>
</dbReference>
<dbReference type="AlphaFoldDB" id="A0A0K0ETB4"/>
<organism evidence="2">
    <name type="scientific">Strongyloides stercoralis</name>
    <name type="common">Threadworm</name>
    <dbReference type="NCBI Taxonomy" id="6248"/>
    <lineage>
        <taxon>Eukaryota</taxon>
        <taxon>Metazoa</taxon>
        <taxon>Ecdysozoa</taxon>
        <taxon>Nematoda</taxon>
        <taxon>Chromadorea</taxon>
        <taxon>Rhabditida</taxon>
        <taxon>Tylenchina</taxon>
        <taxon>Panagrolaimomorpha</taxon>
        <taxon>Strongyloidoidea</taxon>
        <taxon>Strongyloididae</taxon>
        <taxon>Strongyloides</taxon>
    </lineage>
</organism>
<dbReference type="Gene3D" id="3.90.79.10">
    <property type="entry name" value="Nucleoside Triphosphate Pyrophosphohydrolase"/>
    <property type="match status" value="1"/>
</dbReference>
<accession>A0A0K0ETB4</accession>
<proteinExistence type="predicted"/>
<evidence type="ECO:0000313" key="1">
    <source>
        <dbReference type="Proteomes" id="UP000035681"/>
    </source>
</evidence>
<dbReference type="Proteomes" id="UP000035681">
    <property type="component" value="Unplaced"/>
</dbReference>
<protein>
    <submittedName>
        <fullName evidence="2">Nudix hydrolase domain-containing protein</fullName>
    </submittedName>
</protein>
<sequence length="254" mass="29036">MRAKNFIKGAVTILYSKNSNKILVGEKKINTLYLSNSLGFPGALLQPGIDDRFNYRKTNLDQLSKNDIFNSNNYGRCIAAARGLYIELGILPIVENFPQKSKIETIKSYPMLELYKEKVENCPSTFADLFITKCLDIKSFIPFTHLQLNTKNNISYDIEVFVLPVEDMKVIDKISTNISKFHWVSGDTIPRLKEIFGKKQTNTLDNFSLSPIQEGNKEKDIIKTNHDDCHFQEVISRVNVAFDNTSDSLKYAQY</sequence>
<keyword evidence="1" id="KW-1185">Reference proteome</keyword>